<reference evidence="3" key="1">
    <citation type="journal article" date="2023" name="Arch. Microbiol.">
        <title>Desulfoferula mesophilus gen. nov. sp. nov., a mesophilic sulfate-reducing bacterium isolated from a brackish lake sediment.</title>
        <authorList>
            <person name="Watanabe T."/>
            <person name="Yabe T."/>
            <person name="Tsuji J.M."/>
            <person name="Fukui M."/>
        </authorList>
    </citation>
    <scope>NUCLEOTIDE SEQUENCE [LARGE SCALE GENOMIC DNA]</scope>
    <source>
        <strain evidence="3">12FAK</strain>
    </source>
</reference>
<dbReference type="AlphaFoldDB" id="A0AAU9EC74"/>
<dbReference type="Proteomes" id="UP001366166">
    <property type="component" value="Chromosome"/>
</dbReference>
<sequence length="332" mass="35947">MRKPKIKLVGIVAVALLCLALGGQAMAADSGPQKLSMATFKSGSGWYIMAQTMAKIMLGTLPQGSTVDVLPYSGGVGNPMLLHKGKANIALGFPVETGQAIKGETPYKEKAPEIRMLVGNLDTYWYLFSVRGNVPITSFEELKTKKFPLRLVLLPKGSSGEWATKTVLKAYGITYEDIESWGGKVTFVSFPTAVEMMKDGQADAFAHVSTPGHPSWTQLSTLTKIRFLPMGAKVGAQLVGKYGYRMSTLPKGAFRGVEKPVQVLGFATLLMTTDKMPNDVAYKITKAICENRAELATTYKGAAAFRPQLAPDVPLPLHPGAEKYYKEAGYLK</sequence>
<dbReference type="RefSeq" id="WP_338605325.1">
    <property type="nucleotide sequence ID" value="NZ_AP028679.1"/>
</dbReference>
<evidence type="ECO:0000256" key="1">
    <source>
        <dbReference type="SAM" id="SignalP"/>
    </source>
</evidence>
<feature type="signal peptide" evidence="1">
    <location>
        <begin position="1"/>
        <end position="27"/>
    </location>
</feature>
<dbReference type="NCBIfam" id="TIGR02122">
    <property type="entry name" value="TRAP_TAXI"/>
    <property type="match status" value="1"/>
</dbReference>
<proteinExistence type="predicted"/>
<dbReference type="KEGG" id="dmp:FAK_06460"/>
<gene>
    <name evidence="2" type="ORF">FAK_06460</name>
</gene>
<organism evidence="2 3">
    <name type="scientific">Desulfoferula mesophila</name>
    <dbReference type="NCBI Taxonomy" id="3058419"/>
    <lineage>
        <taxon>Bacteria</taxon>
        <taxon>Pseudomonadati</taxon>
        <taxon>Thermodesulfobacteriota</taxon>
        <taxon>Desulfarculia</taxon>
        <taxon>Desulfarculales</taxon>
        <taxon>Desulfarculaceae</taxon>
        <taxon>Desulfoferula</taxon>
    </lineage>
</organism>
<dbReference type="InterPro" id="IPR011852">
    <property type="entry name" value="TRAP_TAXI"/>
</dbReference>
<dbReference type="Pfam" id="PF16868">
    <property type="entry name" value="NMT1_3"/>
    <property type="match status" value="1"/>
</dbReference>
<evidence type="ECO:0000313" key="2">
    <source>
        <dbReference type="EMBL" id="BEQ13580.1"/>
    </source>
</evidence>
<dbReference type="Gene3D" id="3.40.190.10">
    <property type="entry name" value="Periplasmic binding protein-like II"/>
    <property type="match status" value="2"/>
</dbReference>
<protein>
    <submittedName>
        <fullName evidence="2">C4-dicarboxylate ABC transporter</fullName>
    </submittedName>
</protein>
<dbReference type="EMBL" id="AP028679">
    <property type="protein sequence ID" value="BEQ13580.1"/>
    <property type="molecule type" value="Genomic_DNA"/>
</dbReference>
<feature type="chain" id="PRO_5043538138" evidence="1">
    <location>
        <begin position="28"/>
        <end position="332"/>
    </location>
</feature>
<name>A0AAU9EC74_9BACT</name>
<dbReference type="PANTHER" id="PTHR42941">
    <property type="entry name" value="SLL1037 PROTEIN"/>
    <property type="match status" value="1"/>
</dbReference>
<keyword evidence="3" id="KW-1185">Reference proteome</keyword>
<dbReference type="PANTHER" id="PTHR42941:SF1">
    <property type="entry name" value="SLL1037 PROTEIN"/>
    <property type="match status" value="1"/>
</dbReference>
<keyword evidence="1" id="KW-0732">Signal</keyword>
<dbReference type="SUPFAM" id="SSF53850">
    <property type="entry name" value="Periplasmic binding protein-like II"/>
    <property type="match status" value="1"/>
</dbReference>
<evidence type="ECO:0000313" key="3">
    <source>
        <dbReference type="Proteomes" id="UP001366166"/>
    </source>
</evidence>
<accession>A0AAU9EC74</accession>